<dbReference type="InterPro" id="IPR036956">
    <property type="entry name" value="Impact_N_sf"/>
</dbReference>
<dbReference type="Proteomes" id="UP001165090">
    <property type="component" value="Unassembled WGS sequence"/>
</dbReference>
<feature type="domain" description="Impact N-terminal" evidence="3">
    <location>
        <begin position="135"/>
        <end position="235"/>
    </location>
</feature>
<accession>A0ABQ5S9F9</accession>
<sequence length="331" mass="34986">MNQLPISYLTANACKSTLLVPRIRPHRTLTSVPLQSSSIPSKMSSPSRTAAKAAAEHQYMGSFAIRPAQLFGSRAFSSAGTSSSRHGGSSHCTCNRYSMRSVAVQAGGAAEYSNVSAAEGFWTLQSYVLYEDEIKKSKFVVHAWPAYSSSEALALIRGASDSSASHNCFAFRVGSEFRSSDDGEPGGSAGRPIQAAINGEDLDRVAVLVTRYFGGIKLGVGGLARAYGGAAKECLRLASRVFIKARSEVVVDATYDELGIVYSCLDMHGCTRLAEEYGSSGTVEIRALVDADRLESLKAAIADRTGGRRRVERAGSTTTNGSTIATAAAGK</sequence>
<protein>
    <recommendedName>
        <fullName evidence="3">Impact N-terminal domain-containing protein</fullName>
    </recommendedName>
</protein>
<dbReference type="InterPro" id="IPR020568">
    <property type="entry name" value="Ribosomal_Su5_D2-typ_SF"/>
</dbReference>
<dbReference type="Gene3D" id="3.30.230.30">
    <property type="entry name" value="Impact, N-terminal domain"/>
    <property type="match status" value="1"/>
</dbReference>
<dbReference type="SUPFAM" id="SSF54211">
    <property type="entry name" value="Ribosomal protein S5 domain 2-like"/>
    <property type="match status" value="1"/>
</dbReference>
<dbReference type="EMBL" id="BSDZ01000033">
    <property type="protein sequence ID" value="GLI66520.1"/>
    <property type="molecule type" value="Genomic_DNA"/>
</dbReference>
<organism evidence="4 5">
    <name type="scientific">Volvox africanus</name>
    <dbReference type="NCBI Taxonomy" id="51714"/>
    <lineage>
        <taxon>Eukaryota</taxon>
        <taxon>Viridiplantae</taxon>
        <taxon>Chlorophyta</taxon>
        <taxon>core chlorophytes</taxon>
        <taxon>Chlorophyceae</taxon>
        <taxon>CS clade</taxon>
        <taxon>Chlamydomonadales</taxon>
        <taxon>Volvocaceae</taxon>
        <taxon>Volvox</taxon>
    </lineage>
</organism>
<comment type="caution">
    <text evidence="4">The sequence shown here is derived from an EMBL/GenBank/DDBJ whole genome shotgun (WGS) entry which is preliminary data.</text>
</comment>
<dbReference type="InterPro" id="IPR001498">
    <property type="entry name" value="Impact_N"/>
</dbReference>
<keyword evidence="5" id="KW-1185">Reference proteome</keyword>
<evidence type="ECO:0000313" key="4">
    <source>
        <dbReference type="EMBL" id="GLI66520.1"/>
    </source>
</evidence>
<dbReference type="Pfam" id="PF01205">
    <property type="entry name" value="Impact_N"/>
    <property type="match status" value="1"/>
</dbReference>
<dbReference type="SUPFAM" id="SSF54980">
    <property type="entry name" value="EF-G C-terminal domain-like"/>
    <property type="match status" value="1"/>
</dbReference>
<dbReference type="PANTHER" id="PTHR16301:SF20">
    <property type="entry name" value="IMPACT FAMILY MEMBER YIGZ"/>
    <property type="match status" value="1"/>
</dbReference>
<proteinExistence type="inferred from homology"/>
<comment type="similarity">
    <text evidence="1">Belongs to the IMPACT family.</text>
</comment>
<name>A0ABQ5S9F9_9CHLO</name>
<evidence type="ECO:0000256" key="1">
    <source>
        <dbReference type="ARBA" id="ARBA00007665"/>
    </source>
</evidence>
<feature type="compositionally biased region" description="Polar residues" evidence="2">
    <location>
        <begin position="315"/>
        <end position="325"/>
    </location>
</feature>
<reference evidence="4 5" key="1">
    <citation type="journal article" date="2023" name="IScience">
        <title>Expanded male sex-determining region conserved during the evolution of homothallism in the green alga Volvox.</title>
        <authorList>
            <person name="Yamamoto K."/>
            <person name="Matsuzaki R."/>
            <person name="Mahakham W."/>
            <person name="Heman W."/>
            <person name="Sekimoto H."/>
            <person name="Kawachi M."/>
            <person name="Minakuchi Y."/>
            <person name="Toyoda A."/>
            <person name="Nozaki H."/>
        </authorList>
    </citation>
    <scope>NUCLEOTIDE SEQUENCE [LARGE SCALE GENOMIC DNA]</scope>
    <source>
        <strain evidence="4 5">NIES-4468</strain>
    </source>
</reference>
<dbReference type="InterPro" id="IPR035647">
    <property type="entry name" value="EFG_III/V"/>
</dbReference>
<evidence type="ECO:0000256" key="2">
    <source>
        <dbReference type="SAM" id="MobiDB-lite"/>
    </source>
</evidence>
<evidence type="ECO:0000259" key="3">
    <source>
        <dbReference type="Pfam" id="PF01205"/>
    </source>
</evidence>
<evidence type="ECO:0000313" key="5">
    <source>
        <dbReference type="Proteomes" id="UP001165090"/>
    </source>
</evidence>
<dbReference type="PANTHER" id="PTHR16301">
    <property type="entry name" value="IMPACT-RELATED"/>
    <property type="match status" value="1"/>
</dbReference>
<feature type="region of interest" description="Disordered" evidence="2">
    <location>
        <begin position="308"/>
        <end position="331"/>
    </location>
</feature>
<dbReference type="InterPro" id="IPR023582">
    <property type="entry name" value="Impact"/>
</dbReference>
<gene>
    <name evidence="4" type="ORF">VaNZ11_010390</name>
</gene>